<reference evidence="3" key="1">
    <citation type="submission" date="2017-05" db="EMBL/GenBank/DDBJ databases">
        <authorList>
            <person name="Varghese N."/>
            <person name="Submissions S."/>
        </authorList>
    </citation>
    <scope>NUCLEOTIDE SEQUENCE</scope>
    <source>
        <strain evidence="3">Su22</strain>
    </source>
</reference>
<gene>
    <name evidence="3" type="ORF">SAMN06296020_11284</name>
</gene>
<dbReference type="RefSeq" id="WP_283410131.1">
    <property type="nucleotide sequence ID" value="NZ_FXUF01000012.1"/>
</dbReference>
<dbReference type="EMBL" id="FXUF01000012">
    <property type="protein sequence ID" value="SMP65241.1"/>
    <property type="molecule type" value="Genomic_DNA"/>
</dbReference>
<sequence length="474" mass="50219">MKKRVGLRISMLTLIFCLVLAMTTGMMAFAANFHDYDLEMINFNINQGTNFSGTFRVQDNTPDGTTGTVTYRYYTMEPYELVKEYRQTVTYVGGQFQVQGSLSIDTTGWVSGEYKLAIHVDKDLGYDDPLAVGYFDFVAAAPAVVPAATHSLDGYWAREGDGVGIEISGSTGVLASFGTESNEWMDAGEAGVASLGNVKFSQIQLVGDNEWSARDLWVIREDGVPVRTSASDEGTITMSADGQRIDVWSKRGTSEFTFTYVRSAAPVAVPALAANQRAIELAPNVPGTVSFPEAGVAIELLLPGGGEGTVSLDKMTATDKALPEELEALGVFMKIERSEGLEGVQATIKVDLPTVPEGVDADTLALYRFNEATGVWDLLPSEMKNGQVWATVVDFSLFGLFAQPVAAVAPAPAPVPVPAPAPAPEPAPAPAPAAPTAPVALPRTDGGSALPLGMMAAVSLMAAGGYLTLSRKKK</sequence>
<dbReference type="Proteomes" id="UP001158066">
    <property type="component" value="Unassembled WGS sequence"/>
</dbReference>
<dbReference type="AlphaFoldDB" id="A0AA45WXM7"/>
<evidence type="ECO:0000313" key="4">
    <source>
        <dbReference type="Proteomes" id="UP001158066"/>
    </source>
</evidence>
<proteinExistence type="predicted"/>
<protein>
    <recommendedName>
        <fullName evidence="5">Gram-positive cocci surface proteins LPxTG domain-containing protein</fullName>
    </recommendedName>
</protein>
<organism evidence="3 4">
    <name type="scientific">Anoxynatronum buryatiense</name>
    <dbReference type="NCBI Taxonomy" id="489973"/>
    <lineage>
        <taxon>Bacteria</taxon>
        <taxon>Bacillati</taxon>
        <taxon>Bacillota</taxon>
        <taxon>Clostridia</taxon>
        <taxon>Eubacteriales</taxon>
        <taxon>Clostridiaceae</taxon>
        <taxon>Anoxynatronum</taxon>
    </lineage>
</organism>
<evidence type="ECO:0008006" key="5">
    <source>
        <dbReference type="Google" id="ProtNLM"/>
    </source>
</evidence>
<keyword evidence="1" id="KW-0472">Membrane</keyword>
<feature type="signal peptide" evidence="2">
    <location>
        <begin position="1"/>
        <end position="30"/>
    </location>
</feature>
<comment type="caution">
    <text evidence="3">The sequence shown here is derived from an EMBL/GenBank/DDBJ whole genome shotgun (WGS) entry which is preliminary data.</text>
</comment>
<evidence type="ECO:0000256" key="2">
    <source>
        <dbReference type="SAM" id="SignalP"/>
    </source>
</evidence>
<evidence type="ECO:0000313" key="3">
    <source>
        <dbReference type="EMBL" id="SMP65241.1"/>
    </source>
</evidence>
<keyword evidence="1" id="KW-0812">Transmembrane</keyword>
<evidence type="ECO:0000256" key="1">
    <source>
        <dbReference type="SAM" id="Phobius"/>
    </source>
</evidence>
<name>A0AA45WXM7_9CLOT</name>
<keyword evidence="2" id="KW-0732">Signal</keyword>
<feature type="chain" id="PRO_5041312742" description="Gram-positive cocci surface proteins LPxTG domain-containing protein" evidence="2">
    <location>
        <begin position="31"/>
        <end position="474"/>
    </location>
</feature>
<keyword evidence="4" id="KW-1185">Reference proteome</keyword>
<keyword evidence="1" id="KW-1133">Transmembrane helix</keyword>
<feature type="transmembrane region" description="Helical" evidence="1">
    <location>
        <begin position="449"/>
        <end position="469"/>
    </location>
</feature>
<accession>A0AA45WXM7</accession>